<proteinExistence type="predicted"/>
<comment type="caution">
    <text evidence="1">The sequence shown here is derived from an EMBL/GenBank/DDBJ whole genome shotgun (WGS) entry which is preliminary data.</text>
</comment>
<evidence type="ECO:0000313" key="1">
    <source>
        <dbReference type="EMBL" id="CAF98657.1"/>
    </source>
</evidence>
<dbReference type="KEGG" id="tng:GSTEN00016449G001"/>
<protein>
    <submittedName>
        <fullName evidence="1">(spotted green pufferfish) hypothetical protein</fullName>
    </submittedName>
</protein>
<dbReference type="EMBL" id="CAAE01014563">
    <property type="protein sequence ID" value="CAF98657.1"/>
    <property type="molecule type" value="Genomic_DNA"/>
</dbReference>
<gene>
    <name evidence="1" type="ORF">GSTENG00016449001</name>
</gene>
<accession>Q4SL25</accession>
<reference evidence="1" key="2">
    <citation type="submission" date="2004-02" db="EMBL/GenBank/DDBJ databases">
        <authorList>
            <consortium name="Genoscope"/>
            <consortium name="Whitehead Institute Centre for Genome Research"/>
        </authorList>
    </citation>
    <scope>NUCLEOTIDE SEQUENCE</scope>
</reference>
<organism evidence="1">
    <name type="scientific">Tetraodon nigroviridis</name>
    <name type="common">Spotted green pufferfish</name>
    <name type="synonym">Chelonodon nigroviridis</name>
    <dbReference type="NCBI Taxonomy" id="99883"/>
    <lineage>
        <taxon>Eukaryota</taxon>
        <taxon>Metazoa</taxon>
        <taxon>Chordata</taxon>
        <taxon>Craniata</taxon>
        <taxon>Vertebrata</taxon>
        <taxon>Euteleostomi</taxon>
        <taxon>Actinopterygii</taxon>
        <taxon>Neopterygii</taxon>
        <taxon>Teleostei</taxon>
        <taxon>Neoteleostei</taxon>
        <taxon>Acanthomorphata</taxon>
        <taxon>Eupercaria</taxon>
        <taxon>Tetraodontiformes</taxon>
        <taxon>Tetradontoidea</taxon>
        <taxon>Tetraodontidae</taxon>
        <taxon>Tetraodon</taxon>
    </lineage>
</organism>
<dbReference type="AlphaFoldDB" id="Q4SL25"/>
<sequence length="40" mass="4361">MDADSRGIAAQVSCFWRVHVNPKVQKSITGASQACVTERL</sequence>
<name>Q4SL25_TETNG</name>
<reference evidence="1" key="1">
    <citation type="journal article" date="2004" name="Nature">
        <title>Genome duplication in the teleost fish Tetraodon nigroviridis reveals the early vertebrate proto-karyotype.</title>
        <authorList>
            <person name="Jaillon O."/>
            <person name="Aury J.-M."/>
            <person name="Brunet F."/>
            <person name="Petit J.-L."/>
            <person name="Stange-Thomann N."/>
            <person name="Mauceli E."/>
            <person name="Bouneau L."/>
            <person name="Fischer C."/>
            <person name="Ozouf-Costaz C."/>
            <person name="Bernot A."/>
            <person name="Nicaud S."/>
            <person name="Jaffe D."/>
            <person name="Fisher S."/>
            <person name="Lutfalla G."/>
            <person name="Dossat C."/>
            <person name="Segurens B."/>
            <person name="Dasilva C."/>
            <person name="Salanoubat M."/>
            <person name="Levy M."/>
            <person name="Boudet N."/>
            <person name="Castellano S."/>
            <person name="Anthouard V."/>
            <person name="Jubin C."/>
            <person name="Castelli V."/>
            <person name="Katinka M."/>
            <person name="Vacherie B."/>
            <person name="Biemont C."/>
            <person name="Skalli Z."/>
            <person name="Cattolico L."/>
            <person name="Poulain J."/>
            <person name="De Berardinis V."/>
            <person name="Cruaud C."/>
            <person name="Duprat S."/>
            <person name="Brottier P."/>
            <person name="Coutanceau J.-P."/>
            <person name="Gouzy J."/>
            <person name="Parra G."/>
            <person name="Lardier G."/>
            <person name="Chapple C."/>
            <person name="McKernan K.J."/>
            <person name="McEwan P."/>
            <person name="Bosak S."/>
            <person name="Kellis M."/>
            <person name="Volff J.-N."/>
            <person name="Guigo R."/>
            <person name="Zody M.C."/>
            <person name="Mesirov J."/>
            <person name="Lindblad-Toh K."/>
            <person name="Birren B."/>
            <person name="Nusbaum C."/>
            <person name="Kahn D."/>
            <person name="Robinson-Rechavi M."/>
            <person name="Laudet V."/>
            <person name="Schachter V."/>
            <person name="Quetier F."/>
            <person name="Saurin W."/>
            <person name="Scarpelli C."/>
            <person name="Wincker P."/>
            <person name="Lander E.S."/>
            <person name="Weissenbach J."/>
            <person name="Roest Crollius H."/>
        </authorList>
    </citation>
    <scope>NUCLEOTIDE SEQUENCE [LARGE SCALE GENOMIC DNA]</scope>
</reference>